<dbReference type="Proteomes" id="UP001222027">
    <property type="component" value="Unassembled WGS sequence"/>
</dbReference>
<dbReference type="AlphaFoldDB" id="A0AAV8PVA4"/>
<accession>A0AAV8PVA4</accession>
<dbReference type="EMBL" id="JAQQAF010000009">
    <property type="protein sequence ID" value="KAJ8459042.1"/>
    <property type="molecule type" value="Genomic_DNA"/>
</dbReference>
<comment type="caution">
    <text evidence="1">The sequence shown here is derived from an EMBL/GenBank/DDBJ whole genome shotgun (WGS) entry which is preliminary data.</text>
</comment>
<gene>
    <name evidence="1" type="ORF">OPV22_031968</name>
</gene>
<protein>
    <submittedName>
        <fullName evidence="1">Uncharacterized protein</fullName>
    </submittedName>
</protein>
<sequence>MLTQPCSWIEPRQYLSSTTTHIRGQPCKYYQERMLKKEYIPCKLHRTMFNGSLRLPVEVICMAYGLLRTYTLFNKPIG</sequence>
<keyword evidence="2" id="KW-1185">Reference proteome</keyword>
<proteinExistence type="predicted"/>
<organism evidence="1 2">
    <name type="scientific">Ensete ventricosum</name>
    <name type="common">Abyssinian banana</name>
    <name type="synonym">Musa ensete</name>
    <dbReference type="NCBI Taxonomy" id="4639"/>
    <lineage>
        <taxon>Eukaryota</taxon>
        <taxon>Viridiplantae</taxon>
        <taxon>Streptophyta</taxon>
        <taxon>Embryophyta</taxon>
        <taxon>Tracheophyta</taxon>
        <taxon>Spermatophyta</taxon>
        <taxon>Magnoliopsida</taxon>
        <taxon>Liliopsida</taxon>
        <taxon>Zingiberales</taxon>
        <taxon>Musaceae</taxon>
        <taxon>Ensete</taxon>
    </lineage>
</organism>
<evidence type="ECO:0000313" key="2">
    <source>
        <dbReference type="Proteomes" id="UP001222027"/>
    </source>
</evidence>
<reference evidence="1 2" key="1">
    <citation type="submission" date="2022-12" db="EMBL/GenBank/DDBJ databases">
        <title>Chromosome-scale assembly of the Ensete ventricosum genome.</title>
        <authorList>
            <person name="Dussert Y."/>
            <person name="Stocks J."/>
            <person name="Wendawek A."/>
            <person name="Woldeyes F."/>
            <person name="Nichols R.A."/>
            <person name="Borrell J.S."/>
        </authorList>
    </citation>
    <scope>NUCLEOTIDE SEQUENCE [LARGE SCALE GENOMIC DNA]</scope>
    <source>
        <strain evidence="2">cv. Maze</strain>
        <tissue evidence="1">Seeds</tissue>
    </source>
</reference>
<name>A0AAV8PVA4_ENSVE</name>
<evidence type="ECO:0000313" key="1">
    <source>
        <dbReference type="EMBL" id="KAJ8459042.1"/>
    </source>
</evidence>